<feature type="domain" description="Sortilin N-terminal" evidence="2">
    <location>
        <begin position="139"/>
        <end position="266"/>
    </location>
</feature>
<dbReference type="RefSeq" id="WP_152765384.1">
    <property type="nucleotide sequence ID" value="NZ_WHLY01000002.1"/>
</dbReference>
<dbReference type="Pfam" id="PF15902">
    <property type="entry name" value="Sortilin-Vps10"/>
    <property type="match status" value="1"/>
</dbReference>
<keyword evidence="4" id="KW-1185">Reference proteome</keyword>
<dbReference type="AlphaFoldDB" id="A0A7C9BNL9"/>
<dbReference type="InterPro" id="IPR031778">
    <property type="entry name" value="Sortilin_N"/>
</dbReference>
<dbReference type="GO" id="GO:0010411">
    <property type="term" value="P:xyloglucan metabolic process"/>
    <property type="evidence" value="ECO:0007669"/>
    <property type="project" value="TreeGrafter"/>
</dbReference>
<dbReference type="CDD" id="cd15482">
    <property type="entry name" value="Sialidase_non-viral"/>
    <property type="match status" value="2"/>
</dbReference>
<evidence type="ECO:0000313" key="4">
    <source>
        <dbReference type="Proteomes" id="UP000479293"/>
    </source>
</evidence>
<gene>
    <name evidence="3" type="ORF">GBK04_27585</name>
</gene>
<evidence type="ECO:0000256" key="1">
    <source>
        <dbReference type="ARBA" id="ARBA00022737"/>
    </source>
</evidence>
<sequence>MKYLLLWVTLLSIQTQSWAQKKNRNYKSQSSVVANADSLDISSKLKALKWRNIGPFRGGRSVTSAGVVADPLAYYMGTTGGGLWKTNDAGVSWANISDPYFKTGSVGAVAVSESDPNVLYVGMGEHAPRGVMTSYGDGVYKSTDAGKTWTKTGLDKTRHIAMIRIHPQNPEVVYVAAQGALHGPSEERGVYKSEDGGHSWKRVLYVDENSGCADLSMDMTNPRILYAALWDHRRLPWQMDSGGKGSGLYKSTDAGSTWIKLEKGLPKEMGKMGISVSRANPERVFAVIESDTEKEKGGVFRSDDAGKSWERVSKDHRTVQRAWYYTEIFADPGDENTVYVLNSPALKSIDGGKTFSSVFSKTHGDHHDLWINPNNTRNLVLSNDGGAAVSFNGGETFSSQDGMPTAQFYRLSVDNLFPYRIYAGQQDNSSVMITSRNTAGGSITVREWEPSAGGESAFLAFDPDSPRYVMGGSYQGTIELLDLENKEGKGVMVSPVQYQSVPAKEMKYRFNWNAPIIYSQREKAFYHAGNRVFKTTDLGKTWTTISPDLTRADTTKLGLGGAPYTNEGAGGENYATISYLMESPQEAGVFWAGSDDGLVHITRDNGQTWTNVTPKGLEETLINCIEVSPHDKATAYLATTRYKFNDFTPGIYKTTDYGKTWTKINQGIPEGAYTRVVREDDQRKDLLYAGTETGLYISYNGGKVWYPFQLNLPVTPITDLKLHQNDLIAATMGRSIWILDDLAPLRQYREAMGEDSLWLYTPEDAYRVSGRSTLDKVKDEEDSPGTIESSLVGENPATGVVIYYQLPLQPDTSSALKLEILDAQGKLIREFSSKKDETFEKYPGGPSADDLLLTKGGMNRFVWDMRAKTLPGVPKVFIEGSYDGHKVAPGRFTARLTYTGQVKSATFNILPDPRIKATDAEYQEQQRVLTSVEDKVKEIHKSVLDMRKARKQVSDLADLLKEKSALKSVADSAKILVKSLKGWEEKLVQNKSESNDDVINFLNMLSADYIFVRGELDSNVPGITNGQTQRLAELDAQWATLDAEKQVLLGKIAAFNILCREKGIEKITLP</sequence>
<reference evidence="3 4" key="1">
    <citation type="submission" date="2019-10" db="EMBL/GenBank/DDBJ databases">
        <title>Draft Genome Sequence of Cytophagaceae sp. SJW1-29.</title>
        <authorList>
            <person name="Choi A."/>
        </authorList>
    </citation>
    <scope>NUCLEOTIDE SEQUENCE [LARGE SCALE GENOMIC DNA]</scope>
    <source>
        <strain evidence="3 4">SJW1-29</strain>
    </source>
</reference>
<protein>
    <submittedName>
        <fullName evidence="3">Glycosyl hydrolase</fullName>
    </submittedName>
</protein>
<name>A0A7C9BNL9_9BACT</name>
<dbReference type="EMBL" id="WHLY01000002">
    <property type="protein sequence ID" value="MPR36995.1"/>
    <property type="molecule type" value="Genomic_DNA"/>
</dbReference>
<evidence type="ECO:0000313" key="3">
    <source>
        <dbReference type="EMBL" id="MPR36995.1"/>
    </source>
</evidence>
<evidence type="ECO:0000259" key="2">
    <source>
        <dbReference type="Pfam" id="PF15902"/>
    </source>
</evidence>
<dbReference type="Proteomes" id="UP000479293">
    <property type="component" value="Unassembled WGS sequence"/>
</dbReference>
<dbReference type="SUPFAM" id="SSF50939">
    <property type="entry name" value="Sialidases"/>
    <property type="match status" value="2"/>
</dbReference>
<keyword evidence="3" id="KW-0378">Hydrolase</keyword>
<organism evidence="3 4">
    <name type="scientific">Salmonirosea aquatica</name>
    <dbReference type="NCBI Taxonomy" id="2654236"/>
    <lineage>
        <taxon>Bacteria</taxon>
        <taxon>Pseudomonadati</taxon>
        <taxon>Bacteroidota</taxon>
        <taxon>Cytophagia</taxon>
        <taxon>Cytophagales</taxon>
        <taxon>Spirosomataceae</taxon>
        <taxon>Salmonirosea</taxon>
    </lineage>
</organism>
<proteinExistence type="predicted"/>
<dbReference type="InterPro" id="IPR036278">
    <property type="entry name" value="Sialidase_sf"/>
</dbReference>
<dbReference type="Gene3D" id="2.130.10.10">
    <property type="entry name" value="YVTN repeat-like/Quinoprotein amine dehydrogenase"/>
    <property type="match status" value="4"/>
</dbReference>
<comment type="caution">
    <text evidence="3">The sequence shown here is derived from an EMBL/GenBank/DDBJ whole genome shotgun (WGS) entry which is preliminary data.</text>
</comment>
<dbReference type="PANTHER" id="PTHR43739">
    <property type="entry name" value="XYLOGLUCANASE (EUROFUNG)"/>
    <property type="match status" value="1"/>
</dbReference>
<accession>A0A7C9BNL9</accession>
<dbReference type="InterPro" id="IPR052025">
    <property type="entry name" value="Xyloglucanase_GH74"/>
</dbReference>
<dbReference type="PANTHER" id="PTHR43739:SF5">
    <property type="entry name" value="EXO-ALPHA-SIALIDASE"/>
    <property type="match status" value="1"/>
</dbReference>
<dbReference type="InterPro" id="IPR015943">
    <property type="entry name" value="WD40/YVTN_repeat-like_dom_sf"/>
</dbReference>
<dbReference type="GO" id="GO:0016787">
    <property type="term" value="F:hydrolase activity"/>
    <property type="evidence" value="ECO:0007669"/>
    <property type="project" value="UniProtKB-KW"/>
</dbReference>
<keyword evidence="1" id="KW-0677">Repeat</keyword>